<dbReference type="Proteomes" id="UP000500767">
    <property type="component" value="Chromosome"/>
</dbReference>
<evidence type="ECO:0000256" key="1">
    <source>
        <dbReference type="ARBA" id="ARBA00022723"/>
    </source>
</evidence>
<dbReference type="InterPro" id="IPR029068">
    <property type="entry name" value="Glyas_Bleomycin-R_OHBP_Dase"/>
</dbReference>
<keyword evidence="4" id="KW-1185">Reference proteome</keyword>
<dbReference type="PANTHER" id="PTHR43048">
    <property type="entry name" value="METHYLMALONYL-COA EPIMERASE"/>
    <property type="match status" value="1"/>
</dbReference>
<sequence>MTMKTVDRIARFSLTVANTGQMARFYVEALGFMPGKTVRATAAPYGVDGQATIRRLRLGQQEIELVGFDETGAFYPEDSTSHDSWFQHLALVTTDMAAAYARLSANTDWRAITTRGGTTGGGPVTLPHASGGVTAFKFRDPEGHPLELLELPPGSGTSEAGIDHSAIVVAHAEQAIAFYEALGLKVSSRSANQGPEQEALDAAPDVRVDVTGLSPPQASPHIELLSYRTPAIRPGMVGPADIACTRSVLIPSDPGGAGQMLIDPDGHRIMLVLD</sequence>
<dbReference type="InterPro" id="IPR004360">
    <property type="entry name" value="Glyas_Fos-R_dOase_dom"/>
</dbReference>
<dbReference type="PROSITE" id="PS51819">
    <property type="entry name" value="VOC"/>
    <property type="match status" value="1"/>
</dbReference>
<dbReference type="InterPro" id="IPR051785">
    <property type="entry name" value="MMCE/EMCE_epimerase"/>
</dbReference>
<dbReference type="GO" id="GO:0046491">
    <property type="term" value="P:L-methylmalonyl-CoA metabolic process"/>
    <property type="evidence" value="ECO:0007669"/>
    <property type="project" value="TreeGrafter"/>
</dbReference>
<dbReference type="EMBL" id="CP053708">
    <property type="protein sequence ID" value="QKE92031.1"/>
    <property type="molecule type" value="Genomic_DNA"/>
</dbReference>
<evidence type="ECO:0000313" key="3">
    <source>
        <dbReference type="EMBL" id="QKE92031.1"/>
    </source>
</evidence>
<dbReference type="Pfam" id="PF00903">
    <property type="entry name" value="Glyoxalase"/>
    <property type="match status" value="2"/>
</dbReference>
<dbReference type="SUPFAM" id="SSF54593">
    <property type="entry name" value="Glyoxalase/Bleomycin resistance protein/Dihydroxybiphenyl dioxygenase"/>
    <property type="match status" value="2"/>
</dbReference>
<dbReference type="AlphaFoldDB" id="A0A6M8HV41"/>
<accession>A0A6M8HV41</accession>
<evidence type="ECO:0000313" key="4">
    <source>
        <dbReference type="Proteomes" id="UP000500767"/>
    </source>
</evidence>
<name>A0A6M8HV41_9PROT</name>
<evidence type="ECO:0000259" key="2">
    <source>
        <dbReference type="PROSITE" id="PS51819"/>
    </source>
</evidence>
<dbReference type="GO" id="GO:0004493">
    <property type="term" value="F:methylmalonyl-CoA epimerase activity"/>
    <property type="evidence" value="ECO:0007669"/>
    <property type="project" value="TreeGrafter"/>
</dbReference>
<dbReference type="Gene3D" id="3.10.180.10">
    <property type="entry name" value="2,3-Dihydroxybiphenyl 1,2-Dioxygenase, domain 1"/>
    <property type="match status" value="2"/>
</dbReference>
<keyword evidence="1" id="KW-0479">Metal-binding</keyword>
<dbReference type="PANTHER" id="PTHR43048:SF3">
    <property type="entry name" value="METHYLMALONYL-COA EPIMERASE, MITOCHONDRIAL"/>
    <property type="match status" value="1"/>
</dbReference>
<dbReference type="KEGG" id="lck:HN018_20110"/>
<dbReference type="RefSeq" id="WP_171833713.1">
    <property type="nucleotide sequence ID" value="NZ_CP053708.1"/>
</dbReference>
<proteinExistence type="predicted"/>
<feature type="domain" description="VOC" evidence="2">
    <location>
        <begin position="8"/>
        <end position="151"/>
    </location>
</feature>
<dbReference type="InterPro" id="IPR037523">
    <property type="entry name" value="VOC_core"/>
</dbReference>
<dbReference type="CDD" id="cd06587">
    <property type="entry name" value="VOC"/>
    <property type="match status" value="1"/>
</dbReference>
<reference evidence="3 4" key="1">
    <citation type="journal article" date="2014" name="World J. Microbiol. Biotechnol.">
        <title>Biodiversity and physiological characteristics of Antarctic and Arctic lichens-associated bacteria.</title>
        <authorList>
            <person name="Lee Y.M."/>
            <person name="Kim E.H."/>
            <person name="Lee H.K."/>
            <person name="Hong S.G."/>
        </authorList>
    </citation>
    <scope>NUCLEOTIDE SEQUENCE [LARGE SCALE GENOMIC DNA]</scope>
    <source>
        <strain evidence="3 4">PAMC 26569</strain>
    </source>
</reference>
<dbReference type="GO" id="GO:0046872">
    <property type="term" value="F:metal ion binding"/>
    <property type="evidence" value="ECO:0007669"/>
    <property type="project" value="UniProtKB-KW"/>
</dbReference>
<gene>
    <name evidence="3" type="ORF">HN018_20110</name>
</gene>
<organism evidence="3 4">
    <name type="scientific">Lichenicola cladoniae</name>
    <dbReference type="NCBI Taxonomy" id="1484109"/>
    <lineage>
        <taxon>Bacteria</taxon>
        <taxon>Pseudomonadati</taxon>
        <taxon>Pseudomonadota</taxon>
        <taxon>Alphaproteobacteria</taxon>
        <taxon>Acetobacterales</taxon>
        <taxon>Acetobacteraceae</taxon>
        <taxon>Lichenicola</taxon>
    </lineage>
</organism>
<protein>
    <submittedName>
        <fullName evidence="3">Glyoxalase</fullName>
    </submittedName>
</protein>